<feature type="compositionally biased region" description="Polar residues" evidence="1">
    <location>
        <begin position="705"/>
        <end position="721"/>
    </location>
</feature>
<reference evidence="5" key="1">
    <citation type="submission" date="2015-02" db="EMBL/GenBank/DDBJ databases">
        <title>Genome sequencing for Strongylocentrotus purpuratus.</title>
        <authorList>
            <person name="Murali S."/>
            <person name="Liu Y."/>
            <person name="Vee V."/>
            <person name="English A."/>
            <person name="Wang M."/>
            <person name="Skinner E."/>
            <person name="Han Y."/>
            <person name="Muzny D.M."/>
            <person name="Worley K.C."/>
            <person name="Gibbs R.A."/>
        </authorList>
    </citation>
    <scope>NUCLEOTIDE SEQUENCE</scope>
</reference>
<dbReference type="GeneID" id="753443"/>
<dbReference type="OrthoDB" id="5846619at2759"/>
<dbReference type="AlphaFoldDB" id="A0A7M7NF08"/>
<evidence type="ECO:0000313" key="5">
    <source>
        <dbReference type="Proteomes" id="UP000007110"/>
    </source>
</evidence>
<keyword evidence="5" id="KW-1185">Reference proteome</keyword>
<keyword evidence="2" id="KW-0812">Transmembrane</keyword>
<feature type="region of interest" description="Disordered" evidence="1">
    <location>
        <begin position="213"/>
        <end position="276"/>
    </location>
</feature>
<proteinExistence type="predicted"/>
<feature type="region of interest" description="Disordered" evidence="1">
    <location>
        <begin position="691"/>
        <end position="721"/>
    </location>
</feature>
<dbReference type="PANTHER" id="PTHR16502:SF0">
    <property type="entry name" value="KERATINOCYTE-ASSOCIATED TRANSMEMBRANE PROTEIN 2"/>
    <property type="match status" value="1"/>
</dbReference>
<protein>
    <submittedName>
        <fullName evidence="4">Uncharacterized protein</fullName>
    </submittedName>
</protein>
<feature type="region of interest" description="Disordered" evidence="1">
    <location>
        <begin position="518"/>
        <end position="607"/>
    </location>
</feature>
<dbReference type="EnsemblMetazoa" id="XM_030979680">
    <property type="protein sequence ID" value="XP_030835540"/>
    <property type="gene ID" value="LOC753443"/>
</dbReference>
<name>A0A7M7NF08_STRPU</name>
<feature type="chain" id="PRO_5036207669" evidence="3">
    <location>
        <begin position="23"/>
        <end position="721"/>
    </location>
</feature>
<dbReference type="EnsemblMetazoa" id="XM_030979681">
    <property type="protein sequence ID" value="XP_030835541"/>
    <property type="gene ID" value="LOC753443"/>
</dbReference>
<evidence type="ECO:0000256" key="3">
    <source>
        <dbReference type="SAM" id="SignalP"/>
    </source>
</evidence>
<keyword evidence="2" id="KW-1133">Transmembrane helix</keyword>
<feature type="transmembrane region" description="Helical" evidence="2">
    <location>
        <begin position="657"/>
        <end position="675"/>
    </location>
</feature>
<evidence type="ECO:0000313" key="4">
    <source>
        <dbReference type="EnsemblMetazoa" id="XP_030835541"/>
    </source>
</evidence>
<evidence type="ECO:0000256" key="2">
    <source>
        <dbReference type="SAM" id="Phobius"/>
    </source>
</evidence>
<accession>A0A7M7NF08</accession>
<dbReference type="InterPro" id="IPR037645">
    <property type="entry name" value="KCT2"/>
</dbReference>
<organism evidence="4 5">
    <name type="scientific">Strongylocentrotus purpuratus</name>
    <name type="common">Purple sea urchin</name>
    <dbReference type="NCBI Taxonomy" id="7668"/>
    <lineage>
        <taxon>Eukaryota</taxon>
        <taxon>Metazoa</taxon>
        <taxon>Echinodermata</taxon>
        <taxon>Eleutherozoa</taxon>
        <taxon>Echinozoa</taxon>
        <taxon>Echinoidea</taxon>
        <taxon>Euechinoidea</taxon>
        <taxon>Echinacea</taxon>
        <taxon>Camarodonta</taxon>
        <taxon>Echinidea</taxon>
        <taxon>Strongylocentrotidae</taxon>
        <taxon>Strongylocentrotus</taxon>
    </lineage>
</organism>
<dbReference type="Proteomes" id="UP000007110">
    <property type="component" value="Unassembled WGS sequence"/>
</dbReference>
<feature type="signal peptide" evidence="3">
    <location>
        <begin position="1"/>
        <end position="22"/>
    </location>
</feature>
<dbReference type="Pfam" id="PF17818">
    <property type="entry name" value="KCT2"/>
    <property type="match status" value="1"/>
</dbReference>
<dbReference type="KEGG" id="spu:753443"/>
<dbReference type="InParanoid" id="A0A7M7NF08"/>
<feature type="compositionally biased region" description="Polar residues" evidence="1">
    <location>
        <begin position="227"/>
        <end position="246"/>
    </location>
</feature>
<feature type="region of interest" description="Disordered" evidence="1">
    <location>
        <begin position="60"/>
        <end position="85"/>
    </location>
</feature>
<keyword evidence="2" id="KW-0472">Membrane</keyword>
<evidence type="ECO:0000256" key="1">
    <source>
        <dbReference type="SAM" id="MobiDB-lite"/>
    </source>
</evidence>
<dbReference type="RefSeq" id="XP_030835541.1">
    <property type="nucleotide sequence ID" value="XM_030979681.1"/>
</dbReference>
<keyword evidence="3" id="KW-0732">Signal</keyword>
<dbReference type="PANTHER" id="PTHR16502">
    <property type="entry name" value="KERATINOCYTE-ASSOCIATED TRANSMEMBRANE PROTEIN 2"/>
    <property type="match status" value="1"/>
</dbReference>
<dbReference type="OMA" id="NNEMPIN"/>
<feature type="compositionally biased region" description="Basic and acidic residues" evidence="1">
    <location>
        <begin position="559"/>
        <end position="573"/>
    </location>
</feature>
<sequence length="721" mass="77242">MAYIAMSCAFLFSLVLISSTNSAPVSQEQFFDNYERTEKYLQSCIPTLNVLFDTSTDPATSAGQPSIFREACPPESSQNPNRPRPRSNLCMLFAFRIHDMCQVSKAMQNNVNEFNTEMMKSFLQHSQTVMDEQKFCAEMTAPPPQGQSITLSRSETYYIRQAAGVQVALPLDPSTCSHLWKSMDCDQRELNSICQAYAFLATIEGPILESQKATLDTPGEPNEPQAPGTQAEDNASDQSKTASSPGEQEKGVQETPDAELQPPSGEDVQLKNPVGVPVNEIPVGNLGNQAEVPVNEIPVGNLGNQAEVPVNEIPVGNPGNQAEVPVNEIPVGNLGNQAEVPVNKIPVGNSGNETEDPINEIPVGNPGNQAEVPVNEIPVGNLGNQAEVPVNEIPVGNLGNQAEVPVNEIPVGNSGNQAEVPVNEIPVGNLGNQAEVPVNEIPVGNPGNQAEVPVNEIPVGNLGNQAEVPVNEIPVGNSGNQAEVPINEIPVGNPGNQAEVPVNEIPVGNLGNQAEVPVNEIPVGNSGNQAEVPINETPAGNPGNPAEDPINPDVPNDWNRVEDGSEESSHIEDNGPGLGPPGDFGSNDDSSEGGYDNKNSEDDDGWEANQFENQDENHNIEPIPGNEENPGFQVQHPVEQNVKYDDGYDDDDAKTHFMAYSLTAIILILATYIMYHNKQKIIAVVVEGRNGRGRRRRGGSGYQKLDQNISEAMPSMHSQNA</sequence>
<reference evidence="4" key="2">
    <citation type="submission" date="2021-01" db="UniProtKB">
        <authorList>
            <consortium name="EnsemblMetazoa"/>
        </authorList>
    </citation>
    <scope>IDENTIFICATION</scope>
</reference>
<dbReference type="RefSeq" id="XP_030835540.1">
    <property type="nucleotide sequence ID" value="XM_030979680.1"/>
</dbReference>